<feature type="domain" description="Glycosyl transferase family 1" evidence="1">
    <location>
        <begin position="228"/>
        <end position="307"/>
    </location>
</feature>
<dbReference type="EMBL" id="VWSG01000003">
    <property type="protein sequence ID" value="KAA5535827.1"/>
    <property type="molecule type" value="Genomic_DNA"/>
</dbReference>
<dbReference type="InterPro" id="IPR001296">
    <property type="entry name" value="Glyco_trans_1"/>
</dbReference>
<keyword evidence="2" id="KW-0808">Transferase</keyword>
<evidence type="ECO:0000259" key="1">
    <source>
        <dbReference type="Pfam" id="PF00534"/>
    </source>
</evidence>
<dbReference type="GO" id="GO:0016757">
    <property type="term" value="F:glycosyltransferase activity"/>
    <property type="evidence" value="ECO:0007669"/>
    <property type="project" value="InterPro"/>
</dbReference>
<dbReference type="Pfam" id="PF00534">
    <property type="entry name" value="Glycos_transf_1"/>
    <property type="match status" value="1"/>
</dbReference>
<keyword evidence="3" id="KW-1185">Reference proteome</keyword>
<proteinExistence type="predicted"/>
<name>A0A5M6CLF3_9FLAO</name>
<dbReference type="Proteomes" id="UP000325141">
    <property type="component" value="Unassembled WGS sequence"/>
</dbReference>
<gene>
    <name evidence="2" type="ORF">F0460_05155</name>
</gene>
<accession>A0A5M6CLF3</accession>
<dbReference type="Gene3D" id="3.40.50.2000">
    <property type="entry name" value="Glycogen Phosphorylase B"/>
    <property type="match status" value="1"/>
</dbReference>
<evidence type="ECO:0000313" key="3">
    <source>
        <dbReference type="Proteomes" id="UP000325141"/>
    </source>
</evidence>
<protein>
    <submittedName>
        <fullName evidence="2">Glycosyltransferase family 4 protein</fullName>
    </submittedName>
</protein>
<comment type="caution">
    <text evidence="2">The sequence shown here is derived from an EMBL/GenBank/DDBJ whole genome shotgun (WGS) entry which is preliminary data.</text>
</comment>
<organism evidence="2 3">
    <name type="scientific">Paenimyroides baculatum</name>
    <dbReference type="NCBI Taxonomy" id="2608000"/>
    <lineage>
        <taxon>Bacteria</taxon>
        <taxon>Pseudomonadati</taxon>
        <taxon>Bacteroidota</taxon>
        <taxon>Flavobacteriia</taxon>
        <taxon>Flavobacteriales</taxon>
        <taxon>Flavobacteriaceae</taxon>
        <taxon>Paenimyroides</taxon>
    </lineage>
</organism>
<reference evidence="2 3" key="1">
    <citation type="submission" date="2019-09" db="EMBL/GenBank/DDBJ databases">
        <title>Genome sequence and assembly of Flavobacterium sp.</title>
        <authorList>
            <person name="Chhetri G."/>
        </authorList>
    </citation>
    <scope>NUCLEOTIDE SEQUENCE [LARGE SCALE GENOMIC DNA]</scope>
    <source>
        <strain evidence="2 3">SNL9</strain>
    </source>
</reference>
<dbReference type="SUPFAM" id="SSF53756">
    <property type="entry name" value="UDP-Glycosyltransferase/glycogen phosphorylase"/>
    <property type="match status" value="1"/>
</dbReference>
<sequence length="349" mass="40516">MPKTKIYIICPEIKVPTGGVKQLYKLAELLSGENYDVFLTHGKKNFKNNWFSAKVQFAYFPNLFYKIYKLTRKNKRKYIFKDFFKELFMDKSLPEKDSILIFPEVWGANIHTLTPNKYIVYNQNCYYTFNLFPFLNNVIEHSYDNTNFLGFLTVSQDSKEYLNLAFPNQKTEPICLGLNPSFSFSSNKEKIIAFMPRKLKEDFNQIHQILVNNPHFKDWKWQPIDNCTEDEVATILQKSAIFLSFNYNEGFGLPPVEAMACGCYVIGYAGNAGKEYFLSEFSTIVADRNIIEYTKVLLDKVITFNENPLSLINLGKEASVYVHKTYNLAHEKQSTLNAVNNILKNEIPI</sequence>
<dbReference type="AlphaFoldDB" id="A0A5M6CLF3"/>
<evidence type="ECO:0000313" key="2">
    <source>
        <dbReference type="EMBL" id="KAA5535827.1"/>
    </source>
</evidence>
<dbReference type="RefSeq" id="WP_150010954.1">
    <property type="nucleotide sequence ID" value="NZ_VWSG01000003.1"/>
</dbReference>